<dbReference type="Gene3D" id="3.40.228.10">
    <property type="entry name" value="Dimethylsulfoxide Reductase, domain 2"/>
    <property type="match status" value="1"/>
</dbReference>
<evidence type="ECO:0000256" key="5">
    <source>
        <dbReference type="ARBA" id="ARBA00023002"/>
    </source>
</evidence>
<dbReference type="Gene3D" id="2.20.25.90">
    <property type="entry name" value="ADC-like domains"/>
    <property type="match status" value="1"/>
</dbReference>
<dbReference type="InterPro" id="IPR006656">
    <property type="entry name" value="Mopterin_OxRdtase"/>
</dbReference>
<keyword evidence="7" id="KW-0411">Iron-sulfur</keyword>
<evidence type="ECO:0000256" key="3">
    <source>
        <dbReference type="ARBA" id="ARBA00022505"/>
    </source>
</evidence>
<dbReference type="InterPro" id="IPR050612">
    <property type="entry name" value="Prok_Mopterin_Oxidored"/>
</dbReference>
<dbReference type="PROSITE" id="PS00932">
    <property type="entry name" value="MOLYBDOPTERIN_PROK_3"/>
    <property type="match status" value="1"/>
</dbReference>
<comment type="similarity">
    <text evidence="2">Belongs to the prokaryotic molybdopterin-containing oxidoreductase family.</text>
</comment>
<name>A0ABT7DL89_9ACTN</name>
<dbReference type="SUPFAM" id="SSF50692">
    <property type="entry name" value="ADC-like"/>
    <property type="match status" value="1"/>
</dbReference>
<dbReference type="CDD" id="cd02781">
    <property type="entry name" value="MopB_CT_Acetylene-hydratase"/>
    <property type="match status" value="1"/>
</dbReference>
<dbReference type="Gene3D" id="2.40.40.20">
    <property type="match status" value="1"/>
</dbReference>
<dbReference type="PROSITE" id="PS51669">
    <property type="entry name" value="4FE4S_MOW_BIS_MGD"/>
    <property type="match status" value="1"/>
</dbReference>
<dbReference type="Gene3D" id="3.40.50.740">
    <property type="match status" value="1"/>
</dbReference>
<accession>A0ABT7DL89</accession>
<protein>
    <submittedName>
        <fullName evidence="9">Molybdopterin-dependent oxidoreductase</fullName>
    </submittedName>
</protein>
<dbReference type="InterPro" id="IPR009010">
    <property type="entry name" value="Asp_de-COase-like_dom_sf"/>
</dbReference>
<keyword evidence="10" id="KW-1185">Reference proteome</keyword>
<evidence type="ECO:0000313" key="10">
    <source>
        <dbReference type="Proteomes" id="UP001232750"/>
    </source>
</evidence>
<evidence type="ECO:0000256" key="6">
    <source>
        <dbReference type="ARBA" id="ARBA00023004"/>
    </source>
</evidence>
<dbReference type="Pfam" id="PF04879">
    <property type="entry name" value="Molybdop_Fe4S4"/>
    <property type="match status" value="1"/>
</dbReference>
<sequence length="752" mass="85121">MGKPWKREENGETIVRTCAWSPPGCHPVGCGIQLHVKDGKVVQVEGDPEHPITRGALCPRCLALKDVMYHRDRIMYPLKRDPKDRGKDAWERIALDEAFDLLEEKTRYFSETYGPESIVVFCGTGREATKYHNELAFMGFGTPNACYAQSGWACYAPRVSSMAYLMGGGYPEIDYAARYPDRYNHPGWEAPKYIMLWGKEPLKSNADGLWGHAVIDLMKNCGTKLICVDPRITWLGTRAEINLQVRPGTDAALALGLLNVIITEDLYDHDAVDKWCYGFAELAERVKEYPPAKVAEITWVDEDLIVEAARRYATSKHSAIGWGLSVDQNPNGIQVGQALLALMAITDNLDVPGGNTLGLPIEDDTNVDMINRAMEAGTVTPELFEKRIGAAEFPFVCQLMSTNHPDSVLDTLETQQPYRLRMGVFQSSNLVGGAITAAQERWLEAMKESFEFCVATELFHNPTTMALCDLVFPLKTFAEHNTLVESHYGFNVAFEGACNKAVDVVEGVSDLEFMMRIGERMFPDYWKQFASMEDYMTQVEVPGDMTWEELREHVVVQPEETYRKCEKGLMRFDGQPGYMTQTGRIELWSTAYQQFGDDPLPYFQEPPFSPYSTPELFEQYPFVLTTGGRKYTSFHSEHRQIDRLREIDPQPTVEINPVAAARLGIAEGDWVWIENQNGRVKQVAHLTEGIHERVVHAHHGWWFPEQDGEEPNLFGFRQSNINMIMPHKVIGKLGFGNTFKCHICAIYKVTDE</sequence>
<feature type="domain" description="4Fe-4S Mo/W bis-MGD-type" evidence="8">
    <location>
        <begin position="11"/>
        <end position="72"/>
    </location>
</feature>
<evidence type="ECO:0000313" key="9">
    <source>
        <dbReference type="EMBL" id="MDJ1650294.1"/>
    </source>
</evidence>
<dbReference type="RefSeq" id="WP_283831647.1">
    <property type="nucleotide sequence ID" value="NZ_JASJEU010000012.1"/>
</dbReference>
<keyword evidence="6" id="KW-0408">Iron</keyword>
<evidence type="ECO:0000256" key="2">
    <source>
        <dbReference type="ARBA" id="ARBA00010312"/>
    </source>
</evidence>
<proteinExistence type="inferred from homology"/>
<keyword evidence="5" id="KW-0560">Oxidoreductase</keyword>
<dbReference type="SUPFAM" id="SSF53706">
    <property type="entry name" value="Formate dehydrogenase/DMSO reductase, domains 1-3"/>
    <property type="match status" value="1"/>
</dbReference>
<dbReference type="Proteomes" id="UP001232750">
    <property type="component" value="Unassembled WGS sequence"/>
</dbReference>
<evidence type="ECO:0000259" key="8">
    <source>
        <dbReference type="PROSITE" id="PS51669"/>
    </source>
</evidence>
<dbReference type="PANTHER" id="PTHR43742:SF6">
    <property type="entry name" value="OXIDOREDUCTASE YYAE-RELATED"/>
    <property type="match status" value="1"/>
</dbReference>
<comment type="caution">
    <text evidence="9">The sequence shown here is derived from an EMBL/GenBank/DDBJ whole genome shotgun (WGS) entry which is preliminary data.</text>
</comment>
<dbReference type="InterPro" id="IPR006657">
    <property type="entry name" value="MoPterin_dinucl-bd_dom"/>
</dbReference>
<keyword evidence="4" id="KW-0479">Metal-binding</keyword>
<dbReference type="Pfam" id="PF00384">
    <property type="entry name" value="Molybdopterin"/>
    <property type="match status" value="1"/>
</dbReference>
<dbReference type="Pfam" id="PF01568">
    <property type="entry name" value="Molydop_binding"/>
    <property type="match status" value="1"/>
</dbReference>
<evidence type="ECO:0000256" key="1">
    <source>
        <dbReference type="ARBA" id="ARBA00001942"/>
    </source>
</evidence>
<gene>
    <name evidence="9" type="ORF">QNJ86_05745</name>
</gene>
<dbReference type="InterPro" id="IPR006963">
    <property type="entry name" value="Mopterin_OxRdtase_4Fe-4S_dom"/>
</dbReference>
<evidence type="ECO:0000256" key="7">
    <source>
        <dbReference type="ARBA" id="ARBA00023014"/>
    </source>
</evidence>
<keyword evidence="3" id="KW-0500">Molybdenum</keyword>
<comment type="cofactor">
    <cofactor evidence="1">
        <name>Mo-bis(molybdopterin guanine dinucleotide)</name>
        <dbReference type="ChEBI" id="CHEBI:60539"/>
    </cofactor>
</comment>
<dbReference type="SMART" id="SM00926">
    <property type="entry name" value="Molybdop_Fe4S4"/>
    <property type="match status" value="1"/>
</dbReference>
<dbReference type="EMBL" id="JASJEU010000012">
    <property type="protein sequence ID" value="MDJ1650294.1"/>
    <property type="molecule type" value="Genomic_DNA"/>
</dbReference>
<dbReference type="InterPro" id="IPR037949">
    <property type="entry name" value="MopB_CT_Acetylene-hydratase"/>
</dbReference>
<dbReference type="PANTHER" id="PTHR43742">
    <property type="entry name" value="TRIMETHYLAMINE-N-OXIDE REDUCTASE"/>
    <property type="match status" value="1"/>
</dbReference>
<dbReference type="InterPro" id="IPR006655">
    <property type="entry name" value="Mopterin_OxRdtase_prok_CS"/>
</dbReference>
<evidence type="ECO:0000256" key="4">
    <source>
        <dbReference type="ARBA" id="ARBA00022723"/>
    </source>
</evidence>
<reference evidence="9 10" key="1">
    <citation type="submission" date="2023-05" db="EMBL/GenBank/DDBJ databases">
        <title>Gordonibacter KGMB12511T sp. nov., isolated from faeces of healthy Korean.</title>
        <authorList>
            <person name="Kim H.S."/>
            <person name="Kim J.-S."/>
            <person name="Suh M.K."/>
            <person name="Eom M.K."/>
            <person name="Do H.E."/>
            <person name="Lee J.-S."/>
        </authorList>
    </citation>
    <scope>NUCLEOTIDE SEQUENCE [LARGE SCALE GENOMIC DNA]</scope>
    <source>
        <strain evidence="9 10">KGMB12511</strain>
    </source>
</reference>
<organism evidence="9 10">
    <name type="scientific">Gordonibacter faecis</name>
    <dbReference type="NCBI Taxonomy" id="3047475"/>
    <lineage>
        <taxon>Bacteria</taxon>
        <taxon>Bacillati</taxon>
        <taxon>Actinomycetota</taxon>
        <taxon>Coriobacteriia</taxon>
        <taxon>Eggerthellales</taxon>
        <taxon>Eggerthellaceae</taxon>
        <taxon>Gordonibacter</taxon>
    </lineage>
</organism>